<evidence type="ECO:0000256" key="2">
    <source>
        <dbReference type="SAM" id="Phobius"/>
    </source>
</evidence>
<dbReference type="InterPro" id="IPR036770">
    <property type="entry name" value="Ankyrin_rpt-contain_sf"/>
</dbReference>
<dbReference type="PROSITE" id="PS50297">
    <property type="entry name" value="ANK_REP_REGION"/>
    <property type="match status" value="1"/>
</dbReference>
<evidence type="ECO:0000313" key="5">
    <source>
        <dbReference type="Proteomes" id="UP001634393"/>
    </source>
</evidence>
<feature type="transmembrane region" description="Helical" evidence="2">
    <location>
        <begin position="560"/>
        <end position="589"/>
    </location>
</feature>
<protein>
    <recommendedName>
        <fullName evidence="3">PGG domain-containing protein</fullName>
    </recommendedName>
</protein>
<dbReference type="Pfam" id="PF12796">
    <property type="entry name" value="Ank_2"/>
    <property type="match status" value="1"/>
</dbReference>
<reference evidence="4 5" key="1">
    <citation type="submission" date="2024-12" db="EMBL/GenBank/DDBJ databases">
        <title>The unique morphological basis and parallel evolutionary history of personate flowers in Penstemon.</title>
        <authorList>
            <person name="Depatie T.H."/>
            <person name="Wessinger C.A."/>
        </authorList>
    </citation>
    <scope>NUCLEOTIDE SEQUENCE [LARGE SCALE GENOMIC DNA]</scope>
    <source>
        <strain evidence="4">WTNN_2</strain>
        <tissue evidence="4">Leaf</tissue>
    </source>
</reference>
<name>A0ABD3S762_9LAMI</name>
<keyword evidence="2" id="KW-1133">Transmembrane helix</keyword>
<feature type="repeat" description="ANK" evidence="1">
    <location>
        <begin position="151"/>
        <end position="183"/>
    </location>
</feature>
<dbReference type="AlphaFoldDB" id="A0ABD3S762"/>
<evidence type="ECO:0000256" key="1">
    <source>
        <dbReference type="PROSITE-ProRule" id="PRU00023"/>
    </source>
</evidence>
<dbReference type="EMBL" id="JBJXBP010000007">
    <property type="protein sequence ID" value="KAL3820302.1"/>
    <property type="molecule type" value="Genomic_DNA"/>
</dbReference>
<dbReference type="SUPFAM" id="SSF48403">
    <property type="entry name" value="Ankyrin repeat"/>
    <property type="match status" value="1"/>
</dbReference>
<dbReference type="Proteomes" id="UP001634393">
    <property type="component" value="Unassembled WGS sequence"/>
</dbReference>
<evidence type="ECO:0000313" key="4">
    <source>
        <dbReference type="EMBL" id="KAL3820302.1"/>
    </source>
</evidence>
<gene>
    <name evidence="4" type="ORF">ACJIZ3_006207</name>
</gene>
<keyword evidence="5" id="KW-1185">Reference proteome</keyword>
<feature type="domain" description="PGG" evidence="3">
    <location>
        <begin position="440"/>
        <end position="553"/>
    </location>
</feature>
<keyword evidence="2" id="KW-0812">Transmembrane</keyword>
<comment type="caution">
    <text evidence="4">The sequence shown here is derived from an EMBL/GenBank/DDBJ whole genome shotgun (WGS) entry which is preliminary data.</text>
</comment>
<dbReference type="SMART" id="SM00248">
    <property type="entry name" value="ANK"/>
    <property type="match status" value="3"/>
</dbReference>
<dbReference type="Pfam" id="PF13962">
    <property type="entry name" value="PGG"/>
    <property type="match status" value="1"/>
</dbReference>
<dbReference type="PANTHER" id="PTHR24177">
    <property type="entry name" value="CASKIN"/>
    <property type="match status" value="1"/>
</dbReference>
<evidence type="ECO:0000259" key="3">
    <source>
        <dbReference type="Pfam" id="PF13962"/>
    </source>
</evidence>
<sequence length="607" mass="68307">MASSSNDERQSVVHVENSILVRLSGDDKSSNYSLWKSQMIKLIRNRGFYPIIDPSMPHPTLPPDENFKGMRPKTLHKYLPLHRATIKHDWEKASRIFREDGNAIKAKITPDLETVLHVAVSLGKSKEAIDFLRDLVGLISDNELLELQDRNGYNPLHYAAETGNTEAARILVEKHPDLVYRAAKGGKYPVHMAAIGHRDTLKYLINHTSADVMPNPYYGGSGVRLLNTVIDAGIFEVQKHKSFLKSHASLCKVLEKLVPCFVEIHRKQVVHEQALELVECLCENMESLSRQEASRIYMRALLLAAKLGIHEVVKAIVSTFPSSIRSCDYKTQQYTFHLAVKYRNEQVFNLIHQPGYLKHEFADLEDSSGDTILHLAARLAPTHKLDLVSGAAMQMQREIQWYKEVEKVVPLYARERKNYAGKTPKMVFIEEHTKLKAEGEKWMKDAANSCIITATLIATVVFASVIAVPGGIESNTGFPLLYNKISFKIFALSDSASLCTSVTSILMFLSITTSRYAEEDFLHALPKRLILGLISLFFSILFLIAAFSAALYLMFGQMRFASLVAIAAFAFLPMTSFVLLQFPLLVGLISSTYGRGIFRKQNNKPFR</sequence>
<feature type="transmembrane region" description="Helical" evidence="2">
    <location>
        <begin position="529"/>
        <end position="554"/>
    </location>
</feature>
<keyword evidence="2" id="KW-0472">Membrane</keyword>
<feature type="transmembrane region" description="Helical" evidence="2">
    <location>
        <begin position="446"/>
        <end position="469"/>
    </location>
</feature>
<organism evidence="4 5">
    <name type="scientific">Penstemon smallii</name>
    <dbReference type="NCBI Taxonomy" id="265156"/>
    <lineage>
        <taxon>Eukaryota</taxon>
        <taxon>Viridiplantae</taxon>
        <taxon>Streptophyta</taxon>
        <taxon>Embryophyta</taxon>
        <taxon>Tracheophyta</taxon>
        <taxon>Spermatophyta</taxon>
        <taxon>Magnoliopsida</taxon>
        <taxon>eudicotyledons</taxon>
        <taxon>Gunneridae</taxon>
        <taxon>Pentapetalae</taxon>
        <taxon>asterids</taxon>
        <taxon>lamiids</taxon>
        <taxon>Lamiales</taxon>
        <taxon>Plantaginaceae</taxon>
        <taxon>Cheloneae</taxon>
        <taxon>Penstemon</taxon>
    </lineage>
</organism>
<feature type="transmembrane region" description="Helical" evidence="2">
    <location>
        <begin position="489"/>
        <end position="509"/>
    </location>
</feature>
<dbReference type="PROSITE" id="PS50088">
    <property type="entry name" value="ANK_REPEAT"/>
    <property type="match status" value="1"/>
</dbReference>
<keyword evidence="1" id="KW-0040">ANK repeat</keyword>
<dbReference type="Gene3D" id="1.25.40.20">
    <property type="entry name" value="Ankyrin repeat-containing domain"/>
    <property type="match status" value="2"/>
</dbReference>
<dbReference type="InterPro" id="IPR026961">
    <property type="entry name" value="PGG_dom"/>
</dbReference>
<proteinExistence type="predicted"/>
<dbReference type="InterPro" id="IPR002110">
    <property type="entry name" value="Ankyrin_rpt"/>
</dbReference>
<accession>A0ABD3S762</accession>
<dbReference type="PANTHER" id="PTHR24177:SF435">
    <property type="entry name" value="ANKYRIN REPEAT-CONTAINING PROTEIN NPR4-LIKE"/>
    <property type="match status" value="1"/>
</dbReference>